<accession>A0A3D5Q8J7</accession>
<dbReference type="InterPro" id="IPR008258">
    <property type="entry name" value="Transglycosylase_SLT_dom_1"/>
</dbReference>
<evidence type="ECO:0000313" key="4">
    <source>
        <dbReference type="Proteomes" id="UP000262325"/>
    </source>
</evidence>
<dbReference type="CDD" id="cd16896">
    <property type="entry name" value="LT_Slt70-like"/>
    <property type="match status" value="1"/>
</dbReference>
<proteinExistence type="inferred from homology"/>
<dbReference type="PANTHER" id="PTHR37423">
    <property type="entry name" value="SOLUBLE LYTIC MUREIN TRANSGLYCOSYLASE-RELATED"/>
    <property type="match status" value="1"/>
</dbReference>
<evidence type="ECO:0000256" key="1">
    <source>
        <dbReference type="ARBA" id="ARBA00007734"/>
    </source>
</evidence>
<dbReference type="Proteomes" id="UP000262325">
    <property type="component" value="Unassembled WGS sequence"/>
</dbReference>
<gene>
    <name evidence="3" type="ORF">DHM44_00050</name>
</gene>
<dbReference type="InterPro" id="IPR023346">
    <property type="entry name" value="Lysozyme-like_dom_sf"/>
</dbReference>
<name>A0A3D5Q8J7_FLESI</name>
<evidence type="ECO:0000313" key="3">
    <source>
        <dbReference type="EMBL" id="HCW92053.1"/>
    </source>
</evidence>
<dbReference type="Gene3D" id="1.10.530.10">
    <property type="match status" value="1"/>
</dbReference>
<dbReference type="Pfam" id="PF01464">
    <property type="entry name" value="SLT"/>
    <property type="match status" value="1"/>
</dbReference>
<feature type="domain" description="Transglycosylase SLT" evidence="2">
    <location>
        <begin position="95"/>
        <end position="208"/>
    </location>
</feature>
<comment type="caution">
    <text evidence="3">The sequence shown here is derived from an EMBL/GenBank/DDBJ whole genome shotgun (WGS) entry which is preliminary data.</text>
</comment>
<dbReference type="PANTHER" id="PTHR37423:SF2">
    <property type="entry name" value="MEMBRANE-BOUND LYTIC MUREIN TRANSGLYCOSYLASE C"/>
    <property type="match status" value="1"/>
</dbReference>
<dbReference type="AlphaFoldDB" id="A0A3D5Q8J7"/>
<comment type="similarity">
    <text evidence="1">Belongs to the transglycosylase Slt family.</text>
</comment>
<dbReference type="EMBL" id="DPPF01000001">
    <property type="protein sequence ID" value="HCW92053.1"/>
    <property type="molecule type" value="Genomic_DNA"/>
</dbReference>
<protein>
    <recommendedName>
        <fullName evidence="2">Transglycosylase SLT domain-containing protein</fullName>
    </recommendedName>
</protein>
<reference evidence="3 4" key="1">
    <citation type="journal article" date="2018" name="Nat. Biotechnol.">
        <title>A standardized bacterial taxonomy based on genome phylogeny substantially revises the tree of life.</title>
        <authorList>
            <person name="Parks D.H."/>
            <person name="Chuvochina M."/>
            <person name="Waite D.W."/>
            <person name="Rinke C."/>
            <person name="Skarshewski A."/>
            <person name="Chaumeil P.A."/>
            <person name="Hugenholtz P."/>
        </authorList>
    </citation>
    <scope>NUCLEOTIDE SEQUENCE [LARGE SCALE GENOMIC DNA]</scope>
    <source>
        <strain evidence="3">UBA8672</strain>
    </source>
</reference>
<organism evidence="3 4">
    <name type="scientific">Flexistipes sinusarabici</name>
    <dbReference type="NCBI Taxonomy" id="2352"/>
    <lineage>
        <taxon>Bacteria</taxon>
        <taxon>Pseudomonadati</taxon>
        <taxon>Deferribacterota</taxon>
        <taxon>Deferribacteres</taxon>
        <taxon>Deferribacterales</taxon>
        <taxon>Flexistipitaceae</taxon>
        <taxon>Flexistipes</taxon>
    </lineage>
</organism>
<dbReference type="SUPFAM" id="SSF53955">
    <property type="entry name" value="Lysozyme-like"/>
    <property type="match status" value="1"/>
</dbReference>
<sequence length="229" mass="26609">MNFFKGSEIKFLLIIILIFTFISSVSAHFYVSTQVKRFGNTIPQLKNSYKTLSANINKSKKKISFYSLIIDIQQLLDEFGMNVSNYSTYDLAYTIAKESKQHHIDPYLILAMIKTESSFRIKVVSYKGAVGLMQLLPDTAYYISDKRSDLNLNKRHELFDPVANIRVGINYFAYLKDKFNGNEKYAIMAYNFGPTNLKKYLARNYSLPSFYYNRVMASYKNILKMNNQI</sequence>
<evidence type="ECO:0000259" key="2">
    <source>
        <dbReference type="Pfam" id="PF01464"/>
    </source>
</evidence>